<gene>
    <name evidence="9" type="ORF">J40TS1_53470</name>
</gene>
<dbReference type="GO" id="GO:0005886">
    <property type="term" value="C:plasma membrane"/>
    <property type="evidence" value="ECO:0007669"/>
    <property type="project" value="UniProtKB-SubCell"/>
</dbReference>
<comment type="similarity">
    <text evidence="2">Belongs to the ABC transporter superfamily.</text>
</comment>
<dbReference type="InterPro" id="IPR003593">
    <property type="entry name" value="AAA+_ATPase"/>
</dbReference>
<dbReference type="InterPro" id="IPR027417">
    <property type="entry name" value="P-loop_NTPase"/>
</dbReference>
<comment type="subcellular location">
    <subcellularLocation>
        <location evidence="1">Cell membrane</location>
        <topology evidence="1">Peripheral membrane protein</topology>
    </subcellularLocation>
</comment>
<dbReference type="PROSITE" id="PS50893">
    <property type="entry name" value="ABC_TRANSPORTER_2"/>
    <property type="match status" value="1"/>
</dbReference>
<dbReference type="CDD" id="cd03257">
    <property type="entry name" value="ABC_NikE_OppD_transporters"/>
    <property type="match status" value="1"/>
</dbReference>
<dbReference type="GO" id="GO:0016887">
    <property type="term" value="F:ATP hydrolysis activity"/>
    <property type="evidence" value="ECO:0007669"/>
    <property type="project" value="InterPro"/>
</dbReference>
<keyword evidence="10" id="KW-1185">Reference proteome</keyword>
<evidence type="ECO:0000256" key="4">
    <source>
        <dbReference type="ARBA" id="ARBA00022475"/>
    </source>
</evidence>
<feature type="domain" description="ABC transporter" evidence="8">
    <location>
        <begin position="4"/>
        <end position="251"/>
    </location>
</feature>
<dbReference type="AlphaFoldDB" id="A0A919YUI5"/>
<evidence type="ECO:0000313" key="10">
    <source>
        <dbReference type="Proteomes" id="UP000683139"/>
    </source>
</evidence>
<dbReference type="RefSeq" id="WP_246563962.1">
    <property type="nucleotide sequence ID" value="NZ_BOSE01000020.1"/>
</dbReference>
<evidence type="ECO:0000256" key="5">
    <source>
        <dbReference type="ARBA" id="ARBA00022741"/>
    </source>
</evidence>
<dbReference type="SUPFAM" id="SSF52540">
    <property type="entry name" value="P-loop containing nucleoside triphosphate hydrolases"/>
    <property type="match status" value="1"/>
</dbReference>
<organism evidence="9 10">
    <name type="scientific">Paenibacillus montaniterrae</name>
    <dbReference type="NCBI Taxonomy" id="429341"/>
    <lineage>
        <taxon>Bacteria</taxon>
        <taxon>Bacillati</taxon>
        <taxon>Bacillota</taxon>
        <taxon>Bacilli</taxon>
        <taxon>Bacillales</taxon>
        <taxon>Paenibacillaceae</taxon>
        <taxon>Paenibacillus</taxon>
    </lineage>
</organism>
<dbReference type="InterPro" id="IPR003439">
    <property type="entry name" value="ABC_transporter-like_ATP-bd"/>
</dbReference>
<accession>A0A919YUI5</accession>
<protein>
    <submittedName>
        <fullName evidence="9">ABC transporter ATP-binding protein</fullName>
    </submittedName>
</protein>
<dbReference type="Gene3D" id="3.40.50.300">
    <property type="entry name" value="P-loop containing nucleotide triphosphate hydrolases"/>
    <property type="match status" value="1"/>
</dbReference>
<keyword evidence="6 9" id="KW-0067">ATP-binding</keyword>
<keyword evidence="5" id="KW-0547">Nucleotide-binding</keyword>
<evidence type="ECO:0000256" key="1">
    <source>
        <dbReference type="ARBA" id="ARBA00004202"/>
    </source>
</evidence>
<proteinExistence type="inferred from homology"/>
<evidence type="ECO:0000259" key="8">
    <source>
        <dbReference type="PROSITE" id="PS50893"/>
    </source>
</evidence>
<evidence type="ECO:0000256" key="3">
    <source>
        <dbReference type="ARBA" id="ARBA00022448"/>
    </source>
</evidence>
<sequence>MSILKVKNLNIVDIKTGRVIVKNASFSVQEHACLGIVGESGSGKSITVREILGVNPRWIQSAGEIIFEGRNLLDENEKLRKSVRGKKISMILQDAMTAFNPIEKIGLQMRQTFMQLLKASKKEAEQMSLAGLKKMNFADPRKVYKSYPHELSGGMLQRCMIAIALVLQPSIIIADEPTTALDSINQLEVVKQFQYLKELSGTTLILISHDLGVVQRLADNVIVMKDGEIVEDGAAAAVFNEPKHPYTQYLVETRLQLSNSYTNSLQNGGEQEHDYSRAP</sequence>
<dbReference type="SMART" id="SM00382">
    <property type="entry name" value="AAA"/>
    <property type="match status" value="1"/>
</dbReference>
<dbReference type="EMBL" id="BOSE01000020">
    <property type="protein sequence ID" value="GIP19705.1"/>
    <property type="molecule type" value="Genomic_DNA"/>
</dbReference>
<dbReference type="InterPro" id="IPR050388">
    <property type="entry name" value="ABC_Ni/Peptide_Import"/>
</dbReference>
<dbReference type="PANTHER" id="PTHR43297:SF2">
    <property type="entry name" value="DIPEPTIDE TRANSPORT ATP-BINDING PROTEIN DPPD"/>
    <property type="match status" value="1"/>
</dbReference>
<keyword evidence="7" id="KW-0472">Membrane</keyword>
<keyword evidence="4" id="KW-1003">Cell membrane</keyword>
<evidence type="ECO:0000256" key="2">
    <source>
        <dbReference type="ARBA" id="ARBA00005417"/>
    </source>
</evidence>
<dbReference type="Pfam" id="PF00005">
    <property type="entry name" value="ABC_tran"/>
    <property type="match status" value="1"/>
</dbReference>
<dbReference type="Proteomes" id="UP000683139">
    <property type="component" value="Unassembled WGS sequence"/>
</dbReference>
<evidence type="ECO:0000313" key="9">
    <source>
        <dbReference type="EMBL" id="GIP19705.1"/>
    </source>
</evidence>
<dbReference type="GO" id="GO:0005524">
    <property type="term" value="F:ATP binding"/>
    <property type="evidence" value="ECO:0007669"/>
    <property type="project" value="UniProtKB-KW"/>
</dbReference>
<name>A0A919YUI5_9BACL</name>
<evidence type="ECO:0000256" key="7">
    <source>
        <dbReference type="ARBA" id="ARBA00023136"/>
    </source>
</evidence>
<keyword evidence="3" id="KW-0813">Transport</keyword>
<reference evidence="9" key="1">
    <citation type="submission" date="2021-03" db="EMBL/GenBank/DDBJ databases">
        <title>Antimicrobial resistance genes in bacteria isolated from Japanese honey, and their potential for conferring macrolide and lincosamide resistance in the American foulbrood pathogen Paenibacillus larvae.</title>
        <authorList>
            <person name="Okamoto M."/>
            <person name="Kumagai M."/>
            <person name="Kanamori H."/>
            <person name="Takamatsu D."/>
        </authorList>
    </citation>
    <scope>NUCLEOTIDE SEQUENCE</scope>
    <source>
        <strain evidence="9">J40TS1</strain>
    </source>
</reference>
<dbReference type="PANTHER" id="PTHR43297">
    <property type="entry name" value="OLIGOPEPTIDE TRANSPORT ATP-BINDING PROTEIN APPD"/>
    <property type="match status" value="1"/>
</dbReference>
<evidence type="ECO:0000256" key="6">
    <source>
        <dbReference type="ARBA" id="ARBA00022840"/>
    </source>
</evidence>
<comment type="caution">
    <text evidence="9">The sequence shown here is derived from an EMBL/GenBank/DDBJ whole genome shotgun (WGS) entry which is preliminary data.</text>
</comment>